<evidence type="ECO:0000313" key="2">
    <source>
        <dbReference type="Proteomes" id="UP001163105"/>
    </source>
</evidence>
<name>A0AB34FL35_9HYPO</name>
<comment type="caution">
    <text evidence="1">The sequence shown here is derived from an EMBL/GenBank/DDBJ whole genome shotgun (WGS) entry which is preliminary data.</text>
</comment>
<reference evidence="1" key="1">
    <citation type="submission" date="2023-01" db="EMBL/GenBank/DDBJ databases">
        <title>The growth and conidiation of Purpureocillium lavendulum are regulated by nitrogen source and histone H3K14 acetylation.</title>
        <authorList>
            <person name="Tang P."/>
            <person name="Han J."/>
            <person name="Zhang C."/>
            <person name="Tang P."/>
            <person name="Qi F."/>
            <person name="Zhang K."/>
            <person name="Liang L."/>
        </authorList>
    </citation>
    <scope>NUCLEOTIDE SEQUENCE</scope>
    <source>
        <strain evidence="1">YMF1.00683</strain>
    </source>
</reference>
<organism evidence="1 2">
    <name type="scientific">Purpureocillium lavendulum</name>
    <dbReference type="NCBI Taxonomy" id="1247861"/>
    <lineage>
        <taxon>Eukaryota</taxon>
        <taxon>Fungi</taxon>
        <taxon>Dikarya</taxon>
        <taxon>Ascomycota</taxon>
        <taxon>Pezizomycotina</taxon>
        <taxon>Sordariomycetes</taxon>
        <taxon>Hypocreomycetidae</taxon>
        <taxon>Hypocreales</taxon>
        <taxon>Ophiocordycipitaceae</taxon>
        <taxon>Purpureocillium</taxon>
    </lineage>
</organism>
<dbReference type="EMBL" id="JAQHRD010000006">
    <property type="protein sequence ID" value="KAJ6440218.1"/>
    <property type="molecule type" value="Genomic_DNA"/>
</dbReference>
<gene>
    <name evidence="1" type="ORF">O9K51_08109</name>
</gene>
<protein>
    <submittedName>
        <fullName evidence="1">O-methyltransferase</fullName>
    </submittedName>
</protein>
<dbReference type="AlphaFoldDB" id="A0AB34FL35"/>
<keyword evidence="2" id="KW-1185">Reference proteome</keyword>
<accession>A0AB34FL35</accession>
<evidence type="ECO:0000313" key="1">
    <source>
        <dbReference type="EMBL" id="KAJ6440218.1"/>
    </source>
</evidence>
<sequence>MDNSIPYVMNVESTPYRDTYVIQDSEVFGEKSLVIPFYHPDNATMSKKAYLEDLVDDFADSIGRALPTYLTQYGVPEHEAHAIVNDTLPALASAVLLVFNPENQTTLPPGKDDKSAYYDVSQEPHQLARRKWNVPPLNQIVTHGAKELGRQVEAGYNKVKEKISEVGRNDAVCSYFAYSALPGYLLESNAVASRKPGPGVPLTHDQMFFLYPVYGSYPQDENLRAHYGISKAPVESYRAITFNRDMYLIDSTSIFGRPWASADDFQSVTRTLVHEVRHTQQYRALGFSKSAFGMKYLYQYCKAGWSYSQIDYEREARLYEGLADQLLMRELGYSFFEYWKERHLYYTLGYPIDRAIVATTGPSSKVGHYELRFQNGGVLQGINYADCSRCFRVLSPTALAYRRVSDACTQQGDPWGYCADFHRWWRDQQPHYECVEALRRRLVNGKCI</sequence>
<dbReference type="Proteomes" id="UP001163105">
    <property type="component" value="Unassembled WGS sequence"/>
</dbReference>
<proteinExistence type="predicted"/>